<evidence type="ECO:0000256" key="1">
    <source>
        <dbReference type="SAM" id="MobiDB-lite"/>
    </source>
</evidence>
<keyword evidence="4" id="KW-1185">Reference proteome</keyword>
<dbReference type="SUPFAM" id="SSF53300">
    <property type="entry name" value="vWA-like"/>
    <property type="match status" value="1"/>
</dbReference>
<sequence length="375" mass="38546">MGGGWRYPLLSTGDSSEEMSVLHSPGYSSYARAGYNTGYNNGYNTRHNHNYPGQPSISGYNPGYGRHSWYGYSNHPVGIGWGQQNSGGSAMSRTTWGHGLGSKSGDSSAQGGASAGRFAGGDSSSEDDTTSFLGGLLAGLGGGGSSNKERYPLTSEILARAGGGNDGSQSADVSLAGSDDEGDVSDDVAEVVVGGRQAEDRGDSNSSEGDDVGDNDSSDRSGLHVASYPTINCQAAMDVAVLVDLSQRASAPDVTQVRTSLGDLVDNLHVQSGGRHMAVMTYGSQVRLTSALSGNAGQLKTDIARLTPAGGAADMALALQSMRDLLTSQGRPSACVLITDERATSSQMAARQAALARMAGIQMLVVAVGQDLGCW</sequence>
<dbReference type="InterPro" id="IPR036465">
    <property type="entry name" value="vWFA_dom_sf"/>
</dbReference>
<evidence type="ECO:0000259" key="2">
    <source>
        <dbReference type="PROSITE" id="PS50234"/>
    </source>
</evidence>
<dbReference type="AlphaFoldDB" id="A0A2T7PKW1"/>
<gene>
    <name evidence="3" type="ORF">C0Q70_05302</name>
</gene>
<proteinExistence type="predicted"/>
<organism evidence="3 4">
    <name type="scientific">Pomacea canaliculata</name>
    <name type="common">Golden apple snail</name>
    <dbReference type="NCBI Taxonomy" id="400727"/>
    <lineage>
        <taxon>Eukaryota</taxon>
        <taxon>Metazoa</taxon>
        <taxon>Spiralia</taxon>
        <taxon>Lophotrochozoa</taxon>
        <taxon>Mollusca</taxon>
        <taxon>Gastropoda</taxon>
        <taxon>Caenogastropoda</taxon>
        <taxon>Architaenioglossa</taxon>
        <taxon>Ampullarioidea</taxon>
        <taxon>Ampullariidae</taxon>
        <taxon>Pomacea</taxon>
    </lineage>
</organism>
<feature type="compositionally biased region" description="Polar residues" evidence="1">
    <location>
        <begin position="83"/>
        <end position="95"/>
    </location>
</feature>
<dbReference type="Gene3D" id="3.40.50.410">
    <property type="entry name" value="von Willebrand factor, type A domain"/>
    <property type="match status" value="1"/>
</dbReference>
<evidence type="ECO:0000313" key="4">
    <source>
        <dbReference type="Proteomes" id="UP000245119"/>
    </source>
</evidence>
<dbReference type="PROSITE" id="PS50234">
    <property type="entry name" value="VWFA"/>
    <property type="match status" value="1"/>
</dbReference>
<reference evidence="3 4" key="1">
    <citation type="submission" date="2018-04" db="EMBL/GenBank/DDBJ databases">
        <title>The genome of golden apple snail Pomacea canaliculata provides insight into stress tolerance and invasive adaptation.</title>
        <authorList>
            <person name="Liu C."/>
            <person name="Liu B."/>
            <person name="Ren Y."/>
            <person name="Zhang Y."/>
            <person name="Wang H."/>
            <person name="Li S."/>
            <person name="Jiang F."/>
            <person name="Yin L."/>
            <person name="Zhang G."/>
            <person name="Qian W."/>
            <person name="Fan W."/>
        </authorList>
    </citation>
    <scope>NUCLEOTIDE SEQUENCE [LARGE SCALE GENOMIC DNA]</scope>
    <source>
        <strain evidence="3">SZHN2017</strain>
        <tissue evidence="3">Muscle</tissue>
    </source>
</reference>
<feature type="compositionally biased region" description="Acidic residues" evidence="1">
    <location>
        <begin position="178"/>
        <end position="189"/>
    </location>
</feature>
<accession>A0A2T7PKW1</accession>
<feature type="compositionally biased region" description="Low complexity" evidence="1">
    <location>
        <begin position="101"/>
        <end position="123"/>
    </location>
</feature>
<protein>
    <recommendedName>
        <fullName evidence="2">VWFA domain-containing protein</fullName>
    </recommendedName>
</protein>
<dbReference type="PANTHER" id="PTHR24020">
    <property type="entry name" value="COLLAGEN ALPHA"/>
    <property type="match status" value="1"/>
</dbReference>
<feature type="domain" description="VWFA" evidence="2">
    <location>
        <begin position="238"/>
        <end position="375"/>
    </location>
</feature>
<dbReference type="EMBL" id="PZQS01000003">
    <property type="protein sequence ID" value="PVD34040.1"/>
    <property type="molecule type" value="Genomic_DNA"/>
</dbReference>
<dbReference type="InterPro" id="IPR002035">
    <property type="entry name" value="VWF_A"/>
</dbReference>
<feature type="region of interest" description="Disordered" evidence="1">
    <location>
        <begin position="159"/>
        <end position="223"/>
    </location>
</feature>
<dbReference type="InterPro" id="IPR050525">
    <property type="entry name" value="ECM_Assembly_Org"/>
</dbReference>
<dbReference type="Pfam" id="PF00092">
    <property type="entry name" value="VWA"/>
    <property type="match status" value="1"/>
</dbReference>
<dbReference type="Proteomes" id="UP000245119">
    <property type="component" value="Linkage Group LG3"/>
</dbReference>
<feature type="region of interest" description="Disordered" evidence="1">
    <location>
        <begin position="83"/>
        <end position="130"/>
    </location>
</feature>
<evidence type="ECO:0000313" key="3">
    <source>
        <dbReference type="EMBL" id="PVD34040.1"/>
    </source>
</evidence>
<dbReference type="SMART" id="SM00327">
    <property type="entry name" value="VWA"/>
    <property type="match status" value="1"/>
</dbReference>
<name>A0A2T7PKW1_POMCA</name>
<dbReference type="CDD" id="cd01450">
    <property type="entry name" value="vWFA_subfamily_ECM"/>
    <property type="match status" value="1"/>
</dbReference>
<comment type="caution">
    <text evidence="3">The sequence shown here is derived from an EMBL/GenBank/DDBJ whole genome shotgun (WGS) entry which is preliminary data.</text>
</comment>